<feature type="signal peptide" evidence="1">
    <location>
        <begin position="1"/>
        <end position="24"/>
    </location>
</feature>
<dbReference type="PANTHER" id="PTHR43649">
    <property type="entry name" value="ARABINOSE-BINDING PROTEIN-RELATED"/>
    <property type="match status" value="1"/>
</dbReference>
<reference evidence="3" key="1">
    <citation type="journal article" date="2019" name="Int. J. Syst. Evol. Microbiol.">
        <title>The Global Catalogue of Microorganisms (GCM) 10K type strain sequencing project: providing services to taxonomists for standard genome sequencing and annotation.</title>
        <authorList>
            <consortium name="The Broad Institute Genomics Platform"/>
            <consortium name="The Broad Institute Genome Sequencing Center for Infectious Disease"/>
            <person name="Wu L."/>
            <person name="Ma J."/>
        </authorList>
    </citation>
    <scope>NUCLEOTIDE SEQUENCE [LARGE SCALE GENOMIC DNA]</scope>
    <source>
        <strain evidence="3">CGMCC 1.15053</strain>
    </source>
</reference>
<dbReference type="EMBL" id="JBHSOH010000032">
    <property type="protein sequence ID" value="MFC5849828.1"/>
    <property type="molecule type" value="Genomic_DNA"/>
</dbReference>
<sequence length="425" mass="45903">MKHASKHARWTALTLVLSSTLASAQSSLDLWHLQTTEAGKAVIQKAVDRFQTANPGVKVNVSPTPNDTYKTKLKIAFGANAAPCVFASWGGGPLYEYVKSSQVVNLSPFLQKDRAFYTRFQPASWSAVTFDKQIYGIPGENTGIAVIIYNKALFAKYKLTPPRTWPELLKVVTTLKGNNVAAFSLANKAKWPGSMYYGYLVDRLGGPDTFRNAVLRKGGGSFADPVFVKAGTLLQDLVRAGAFVQGYNGLDYDSGVSRQLLYSGKAAMELMGTWELATISSENPTFAKDMGFFAFPTVPGGKGNAGNVLGTVGDNFYSVAKSCKTPDLAFKLLKAITDTQAEQDRLADRRLPPVKGLKVTDPLLSQVSAFVAKAPSVQLWYDQDLAPQLGELHKDTSQALLGLSLTPQAAADQMEALARKLAASK</sequence>
<dbReference type="Pfam" id="PF01547">
    <property type="entry name" value="SBP_bac_1"/>
    <property type="match status" value="1"/>
</dbReference>
<proteinExistence type="predicted"/>
<dbReference type="PANTHER" id="PTHR43649:SF14">
    <property type="entry name" value="BLR3389 PROTEIN"/>
    <property type="match status" value="1"/>
</dbReference>
<gene>
    <name evidence="2" type="ORF">ACFPQ6_16110</name>
</gene>
<keyword evidence="1" id="KW-0732">Signal</keyword>
<dbReference type="RefSeq" id="WP_380051301.1">
    <property type="nucleotide sequence ID" value="NZ_JBHSOH010000032.1"/>
</dbReference>
<evidence type="ECO:0000313" key="2">
    <source>
        <dbReference type="EMBL" id="MFC5849828.1"/>
    </source>
</evidence>
<dbReference type="Proteomes" id="UP001595979">
    <property type="component" value="Unassembled WGS sequence"/>
</dbReference>
<accession>A0ABW1DP86</accession>
<name>A0ABW1DP86_9DEIO</name>
<dbReference type="InterPro" id="IPR006059">
    <property type="entry name" value="SBP"/>
</dbReference>
<evidence type="ECO:0000313" key="3">
    <source>
        <dbReference type="Proteomes" id="UP001595979"/>
    </source>
</evidence>
<keyword evidence="3" id="KW-1185">Reference proteome</keyword>
<dbReference type="InterPro" id="IPR050490">
    <property type="entry name" value="Bact_solute-bd_prot1"/>
</dbReference>
<organism evidence="2 3">
    <name type="scientific">Deinococcus petrolearius</name>
    <dbReference type="NCBI Taxonomy" id="1751295"/>
    <lineage>
        <taxon>Bacteria</taxon>
        <taxon>Thermotogati</taxon>
        <taxon>Deinococcota</taxon>
        <taxon>Deinococci</taxon>
        <taxon>Deinococcales</taxon>
        <taxon>Deinococcaceae</taxon>
        <taxon>Deinococcus</taxon>
    </lineage>
</organism>
<evidence type="ECO:0000256" key="1">
    <source>
        <dbReference type="SAM" id="SignalP"/>
    </source>
</evidence>
<comment type="caution">
    <text evidence="2">The sequence shown here is derived from an EMBL/GenBank/DDBJ whole genome shotgun (WGS) entry which is preliminary data.</text>
</comment>
<dbReference type="SUPFAM" id="SSF53850">
    <property type="entry name" value="Periplasmic binding protein-like II"/>
    <property type="match status" value="1"/>
</dbReference>
<protein>
    <submittedName>
        <fullName evidence="2">Extracellular solute-binding protein</fullName>
    </submittedName>
</protein>
<dbReference type="Gene3D" id="3.40.190.10">
    <property type="entry name" value="Periplasmic binding protein-like II"/>
    <property type="match status" value="2"/>
</dbReference>
<feature type="chain" id="PRO_5046007067" evidence="1">
    <location>
        <begin position="25"/>
        <end position="425"/>
    </location>
</feature>